<feature type="region of interest" description="Disordered" evidence="1">
    <location>
        <begin position="400"/>
        <end position="620"/>
    </location>
</feature>
<dbReference type="AlphaFoldDB" id="T1F0P3"/>
<dbReference type="RefSeq" id="XP_009012629.1">
    <property type="nucleotide sequence ID" value="XM_009014381.1"/>
</dbReference>
<sequence>MTSASDVLQSKEIFDLASHINESQQHPHHSGSSKHHEPIRAPFVISKQALESTSAATPTAATATSSTDALVTTTSDDNAFDVKPETKEGVNPFNVIKSLLCLLACQQSAKKSLTELSNSSLFNLNIENSILEKQNKQINSNDPRFATSPTRMSSDEQSSRTFNFNQQLQTLQHDNNSLIYNSKIRPCPSQNSIKSLKTTTYDQNNGFETVKVTNVISSAGFTKSISTIISSINKSVSSAFNNLITNPEHQQNQQHYSTLDNDKNDPSFQNQQIANRSFDLLLTKPNQRQQLPQEHSKERVDFLKKFHPFSPTSEHKQSSPLNLSHSPSASNVSQQSHRHLNLTSTESSPLPNIYNQQQQQQQKQQHLHLRQQEQLQQLKQKISPTIFIKQKSQDERQLIPCQQRDSPTPPPSTTSTTTTSNIQFRQDSVGSLGKLSKKHPETFGSSDLTGRSRSPSPNVVFAEDFRRTPQAPRKPIRLNLESRRTSKTYEDRMPHVLTSPTALQPDDMDMHSRFQQRPDPPPEPCRRDSLNFPLLDPSPSHSSIKSITLSHSRSEHQDQQLLHNKQQQQRISPASDFQKHSPDIDDISRCSSSSQLQQQQQHRLPPPPPQLPFQPRSQPPYIIRSSRIPMRGPFPQRIPRSSLNFPPQRQIRPPVFGEGMRPPRGMIPRRLTPEHFNHQQQQHLQRSQLQQRLKYDTAHQTHSLPRSFKEVKTRPFLGQGQLESRKPVEIKTGENVESDSDDGDGDWC</sequence>
<gene>
    <name evidence="3" type="primary">20202393</name>
    <name evidence="2" type="ORF">HELRODRAFT_168534</name>
</gene>
<evidence type="ECO:0000313" key="4">
    <source>
        <dbReference type="Proteomes" id="UP000015101"/>
    </source>
</evidence>
<keyword evidence="4" id="KW-1185">Reference proteome</keyword>
<feature type="compositionally biased region" description="Polar residues" evidence="1">
    <location>
        <begin position="250"/>
        <end position="259"/>
    </location>
</feature>
<feature type="compositionally biased region" description="Low complexity" evidence="1">
    <location>
        <begin position="589"/>
        <end position="603"/>
    </location>
</feature>
<feature type="compositionally biased region" description="Basic and acidic residues" evidence="1">
    <location>
        <begin position="723"/>
        <end position="734"/>
    </location>
</feature>
<evidence type="ECO:0000313" key="3">
    <source>
        <dbReference type="EnsemblMetazoa" id="HelroP168534"/>
    </source>
</evidence>
<dbReference type="OrthoDB" id="6155590at2759"/>
<feature type="region of interest" description="Disordered" evidence="1">
    <location>
        <begin position="250"/>
        <end position="269"/>
    </location>
</feature>
<feature type="region of interest" description="Disordered" evidence="1">
    <location>
        <begin position="637"/>
        <end position="662"/>
    </location>
</feature>
<feature type="compositionally biased region" description="Basic and acidic residues" evidence="1">
    <location>
        <begin position="577"/>
        <end position="588"/>
    </location>
</feature>
<dbReference type="InParanoid" id="T1F0P3"/>
<evidence type="ECO:0000313" key="2">
    <source>
        <dbReference type="EMBL" id="ESO09536.1"/>
    </source>
</evidence>
<dbReference type="HOGENOM" id="CLU_371850_0_0_1"/>
<accession>T1F0P3</accession>
<feature type="compositionally biased region" description="Polar residues" evidence="1">
    <location>
        <begin position="318"/>
        <end position="355"/>
    </location>
</feature>
<feature type="region of interest" description="Disordered" evidence="1">
    <location>
        <begin position="308"/>
        <end position="371"/>
    </location>
</feature>
<feature type="compositionally biased region" description="Basic and acidic residues" evidence="1">
    <location>
        <begin position="480"/>
        <end position="494"/>
    </location>
</feature>
<dbReference type="CTD" id="20202393"/>
<dbReference type="GeneID" id="20202393"/>
<feature type="compositionally biased region" description="Polar residues" evidence="1">
    <location>
        <begin position="443"/>
        <end position="457"/>
    </location>
</feature>
<protein>
    <submittedName>
        <fullName evidence="2 3">Uncharacterized protein</fullName>
    </submittedName>
</protein>
<reference evidence="4" key="1">
    <citation type="submission" date="2012-12" db="EMBL/GenBank/DDBJ databases">
        <authorList>
            <person name="Hellsten U."/>
            <person name="Grimwood J."/>
            <person name="Chapman J.A."/>
            <person name="Shapiro H."/>
            <person name="Aerts A."/>
            <person name="Otillar R.P."/>
            <person name="Terry A.Y."/>
            <person name="Boore J.L."/>
            <person name="Simakov O."/>
            <person name="Marletaz F."/>
            <person name="Cho S.-J."/>
            <person name="Edsinger-Gonzales E."/>
            <person name="Havlak P."/>
            <person name="Kuo D.-H."/>
            <person name="Larsson T."/>
            <person name="Lv J."/>
            <person name="Arendt D."/>
            <person name="Savage R."/>
            <person name="Osoegawa K."/>
            <person name="de Jong P."/>
            <person name="Lindberg D.R."/>
            <person name="Seaver E.C."/>
            <person name="Weisblat D.A."/>
            <person name="Putnam N.H."/>
            <person name="Grigoriev I.V."/>
            <person name="Rokhsar D.S."/>
        </authorList>
    </citation>
    <scope>NUCLEOTIDE SEQUENCE</scope>
</reference>
<feature type="compositionally biased region" description="Polar residues" evidence="1">
    <location>
        <begin position="539"/>
        <end position="551"/>
    </location>
</feature>
<dbReference type="EMBL" id="AMQM01002984">
    <property type="status" value="NOT_ANNOTATED_CDS"/>
    <property type="molecule type" value="Genomic_DNA"/>
</dbReference>
<evidence type="ECO:0000256" key="1">
    <source>
        <dbReference type="SAM" id="MobiDB-lite"/>
    </source>
</evidence>
<reference evidence="3" key="3">
    <citation type="submission" date="2015-06" db="UniProtKB">
        <authorList>
            <consortium name="EnsemblMetazoa"/>
        </authorList>
    </citation>
    <scope>IDENTIFICATION</scope>
</reference>
<dbReference type="KEGG" id="hro:HELRODRAFT_168534"/>
<dbReference type="EMBL" id="KB095959">
    <property type="protein sequence ID" value="ESO09536.1"/>
    <property type="molecule type" value="Genomic_DNA"/>
</dbReference>
<organism evidence="3 4">
    <name type="scientific">Helobdella robusta</name>
    <name type="common">Californian leech</name>
    <dbReference type="NCBI Taxonomy" id="6412"/>
    <lineage>
        <taxon>Eukaryota</taxon>
        <taxon>Metazoa</taxon>
        <taxon>Spiralia</taxon>
        <taxon>Lophotrochozoa</taxon>
        <taxon>Annelida</taxon>
        <taxon>Clitellata</taxon>
        <taxon>Hirudinea</taxon>
        <taxon>Rhynchobdellida</taxon>
        <taxon>Glossiphoniidae</taxon>
        <taxon>Helobdella</taxon>
    </lineage>
</organism>
<feature type="compositionally biased region" description="Low complexity" evidence="1">
    <location>
        <begin position="559"/>
        <end position="569"/>
    </location>
</feature>
<reference evidence="2 4" key="2">
    <citation type="journal article" date="2013" name="Nature">
        <title>Insights into bilaterian evolution from three spiralian genomes.</title>
        <authorList>
            <person name="Simakov O."/>
            <person name="Marletaz F."/>
            <person name="Cho S.J."/>
            <person name="Edsinger-Gonzales E."/>
            <person name="Havlak P."/>
            <person name="Hellsten U."/>
            <person name="Kuo D.H."/>
            <person name="Larsson T."/>
            <person name="Lv J."/>
            <person name="Arendt D."/>
            <person name="Savage R."/>
            <person name="Osoegawa K."/>
            <person name="de Jong P."/>
            <person name="Grimwood J."/>
            <person name="Chapman J.A."/>
            <person name="Shapiro H."/>
            <person name="Aerts A."/>
            <person name="Otillar R.P."/>
            <person name="Terry A.Y."/>
            <person name="Boore J.L."/>
            <person name="Grigoriev I.V."/>
            <person name="Lindberg D.R."/>
            <person name="Seaver E.C."/>
            <person name="Weisblat D.A."/>
            <person name="Putnam N.H."/>
            <person name="Rokhsar D.S."/>
        </authorList>
    </citation>
    <scope>NUCLEOTIDE SEQUENCE</scope>
</reference>
<name>T1F0P3_HELRO</name>
<dbReference type="EnsemblMetazoa" id="HelroT168534">
    <property type="protein sequence ID" value="HelroP168534"/>
    <property type="gene ID" value="HelroG168534"/>
</dbReference>
<proteinExistence type="predicted"/>
<dbReference type="Proteomes" id="UP000015101">
    <property type="component" value="Unassembled WGS sequence"/>
</dbReference>
<feature type="region of interest" description="Disordered" evidence="1">
    <location>
        <begin position="712"/>
        <end position="748"/>
    </location>
</feature>
<feature type="compositionally biased region" description="Acidic residues" evidence="1">
    <location>
        <begin position="736"/>
        <end position="748"/>
    </location>
</feature>